<dbReference type="EMBL" id="CP000667">
    <property type="protein sequence ID" value="ABP53972.1"/>
    <property type="molecule type" value="Genomic_DNA"/>
</dbReference>
<dbReference type="KEGG" id="stp:Strop_1506"/>
<accession>A4X522</accession>
<dbReference type="InterPro" id="IPR038721">
    <property type="entry name" value="IS701-like_DDE_dom"/>
</dbReference>
<dbReference type="PANTHER" id="PTHR33627:SF1">
    <property type="entry name" value="TRANSPOSASE"/>
    <property type="match status" value="1"/>
</dbReference>
<organism evidence="3 4">
    <name type="scientific">Salinispora tropica (strain ATCC BAA-916 / DSM 44818 / JCM 13857 / NBRC 105044 / CNB-440)</name>
    <dbReference type="NCBI Taxonomy" id="369723"/>
    <lineage>
        <taxon>Bacteria</taxon>
        <taxon>Bacillati</taxon>
        <taxon>Actinomycetota</taxon>
        <taxon>Actinomycetes</taxon>
        <taxon>Micromonosporales</taxon>
        <taxon>Micromonosporaceae</taxon>
        <taxon>Salinispora</taxon>
    </lineage>
</organism>
<dbReference type="InterPro" id="IPR039365">
    <property type="entry name" value="IS701-like"/>
</dbReference>
<dbReference type="Proteomes" id="UP000000235">
    <property type="component" value="Chromosome"/>
</dbReference>
<dbReference type="Pfam" id="PF13546">
    <property type="entry name" value="DDE_5"/>
    <property type="match status" value="1"/>
</dbReference>
<evidence type="ECO:0000256" key="1">
    <source>
        <dbReference type="SAM" id="MobiDB-lite"/>
    </source>
</evidence>
<dbReference type="STRING" id="369723.Strop_1506"/>
<sequence length="110" mass="11566">MMALEMLDELAAWGLRPPLLTADAGYGQVAEFRQGLTERGIGYIVATTSSTTAQPGHAQPVEVPYAGVDPHPTPRYPHPARTLKDLAPAFVVGGEAIKSSPSGSSAERPI</sequence>
<reference evidence="4" key="1">
    <citation type="journal article" date="2007" name="Proc. Natl. Acad. Sci. U.S.A.">
        <title>Genome sequencing reveals complex secondary metabolome in the marine actinomycete Salinispora tropica.</title>
        <authorList>
            <person name="Udwary D.W."/>
            <person name="Zeigler L."/>
            <person name="Asolkar R.N."/>
            <person name="Singan V."/>
            <person name="Lapidus A."/>
            <person name="Fenical W."/>
            <person name="Jensen P.R."/>
            <person name="Moore B.S."/>
        </authorList>
    </citation>
    <scope>NUCLEOTIDE SEQUENCE [LARGE SCALE GENOMIC DNA]</scope>
    <source>
        <strain evidence="4">ATCC BAA-916 / DSM 44818 / CNB-440</strain>
    </source>
</reference>
<evidence type="ECO:0000313" key="4">
    <source>
        <dbReference type="Proteomes" id="UP000000235"/>
    </source>
</evidence>
<evidence type="ECO:0000313" key="3">
    <source>
        <dbReference type="EMBL" id="ABP53972.1"/>
    </source>
</evidence>
<proteinExistence type="predicted"/>
<dbReference type="PANTHER" id="PTHR33627">
    <property type="entry name" value="TRANSPOSASE"/>
    <property type="match status" value="1"/>
</dbReference>
<feature type="domain" description="Transposase IS701-like DDE" evidence="2">
    <location>
        <begin position="2"/>
        <end position="87"/>
    </location>
</feature>
<dbReference type="HOGENOM" id="CLU_2169300_0_0_11"/>
<name>A4X522_SALTO</name>
<feature type="region of interest" description="Disordered" evidence="1">
    <location>
        <begin position="51"/>
        <end position="80"/>
    </location>
</feature>
<protein>
    <recommendedName>
        <fullName evidence="2">Transposase IS701-like DDE domain-containing protein</fullName>
    </recommendedName>
</protein>
<gene>
    <name evidence="3" type="ordered locus">Strop_1506</name>
</gene>
<dbReference type="AlphaFoldDB" id="A4X522"/>
<dbReference type="PATRIC" id="fig|369723.5.peg.1537"/>
<keyword evidence="4" id="KW-1185">Reference proteome</keyword>
<evidence type="ECO:0000259" key="2">
    <source>
        <dbReference type="Pfam" id="PF13546"/>
    </source>
</evidence>
<dbReference type="eggNOG" id="COG5659">
    <property type="taxonomic scope" value="Bacteria"/>
</dbReference>